<comment type="caution">
    <text evidence="2">The sequence shown here is derived from an EMBL/GenBank/DDBJ whole genome shotgun (WGS) entry which is preliminary data.</text>
</comment>
<dbReference type="RefSeq" id="WP_109350493.1">
    <property type="nucleotide sequence ID" value="NZ_LR134474.1"/>
</dbReference>
<name>A0A2U3AAD7_9BACL</name>
<dbReference type="Proteomes" id="UP000294641">
    <property type="component" value="Unassembled WGS sequence"/>
</dbReference>
<reference evidence="2 4" key="1">
    <citation type="submission" date="2018-06" db="EMBL/GenBank/DDBJ databases">
        <authorList>
            <consortium name="Pathogen Informatics"/>
            <person name="Doyle S."/>
        </authorList>
    </citation>
    <scope>NUCLEOTIDE SEQUENCE [LARGE SCALE GENOMIC DNA]</scope>
    <source>
        <strain evidence="2 4">NCTC10597</strain>
    </source>
</reference>
<dbReference type="InterPro" id="IPR018656">
    <property type="entry name" value="DUF2087"/>
</dbReference>
<proteinExistence type="predicted"/>
<evidence type="ECO:0000313" key="3">
    <source>
        <dbReference type="EMBL" id="TDR34728.1"/>
    </source>
</evidence>
<evidence type="ECO:0000313" key="5">
    <source>
        <dbReference type="Proteomes" id="UP000294641"/>
    </source>
</evidence>
<evidence type="ECO:0000313" key="2">
    <source>
        <dbReference type="EMBL" id="STX10384.1"/>
    </source>
</evidence>
<dbReference type="AlphaFoldDB" id="A0A2U3AAD7"/>
<keyword evidence="5" id="KW-1185">Reference proteome</keyword>
<evidence type="ECO:0000313" key="4">
    <source>
        <dbReference type="Proteomes" id="UP000254330"/>
    </source>
</evidence>
<feature type="domain" description="DUF2087" evidence="1">
    <location>
        <begin position="25"/>
        <end position="89"/>
    </location>
</feature>
<gene>
    <name evidence="3" type="ORF">DFR61_13612</name>
    <name evidence="2" type="ORF">NCTC10597_02107</name>
</gene>
<dbReference type="Pfam" id="PF09860">
    <property type="entry name" value="DUF2087"/>
    <property type="match status" value="1"/>
</dbReference>
<sequence>MMNEKEQRVITQVFLNGIAQGMSYYPRKQAQKRVVLQVIASNFSRNQKYTEKQINEVIKQFWPDFVTIRRDLFEFQFMNRTDDGSEYWLIEQEEK</sequence>
<organism evidence="2 4">
    <name type="scientific">Kurthia zopfii</name>
    <dbReference type="NCBI Taxonomy" id="1650"/>
    <lineage>
        <taxon>Bacteria</taxon>
        <taxon>Bacillati</taxon>
        <taxon>Bacillota</taxon>
        <taxon>Bacilli</taxon>
        <taxon>Bacillales</taxon>
        <taxon>Caryophanaceae</taxon>
        <taxon>Kurthia</taxon>
    </lineage>
</organism>
<dbReference type="Proteomes" id="UP000254330">
    <property type="component" value="Unassembled WGS sequence"/>
</dbReference>
<protein>
    <submittedName>
        <fullName evidence="2">Uncharacterized protein conserved in bacteria (DUF2087)</fullName>
    </submittedName>
</protein>
<dbReference type="EMBL" id="UGNP01000001">
    <property type="protein sequence ID" value="STX10384.1"/>
    <property type="molecule type" value="Genomic_DNA"/>
</dbReference>
<evidence type="ECO:0000259" key="1">
    <source>
        <dbReference type="Pfam" id="PF09860"/>
    </source>
</evidence>
<dbReference type="OrthoDB" id="9789954at2"/>
<dbReference type="EMBL" id="SNZG01000036">
    <property type="protein sequence ID" value="TDR34728.1"/>
    <property type="molecule type" value="Genomic_DNA"/>
</dbReference>
<accession>A0A2U3AAD7</accession>
<reference evidence="3 5" key="2">
    <citation type="submission" date="2019-03" db="EMBL/GenBank/DDBJ databases">
        <title>Genomic Encyclopedia of Type Strains, Phase IV (KMG-IV): sequencing the most valuable type-strain genomes for metagenomic binning, comparative biology and taxonomic classification.</title>
        <authorList>
            <person name="Goeker M."/>
        </authorList>
    </citation>
    <scope>NUCLEOTIDE SEQUENCE [LARGE SCALE GENOMIC DNA]</scope>
    <source>
        <strain evidence="3 5">DSM 20580</strain>
    </source>
</reference>